<dbReference type="EMBL" id="JAVRJZ010000013">
    <property type="protein sequence ID" value="KAK2714686.1"/>
    <property type="molecule type" value="Genomic_DNA"/>
</dbReference>
<protein>
    <submittedName>
        <fullName evidence="1">Uncharacterized protein</fullName>
    </submittedName>
</protein>
<evidence type="ECO:0000313" key="2">
    <source>
        <dbReference type="Proteomes" id="UP001187531"/>
    </source>
</evidence>
<name>A0AA88L6Q0_ARTSF</name>
<accession>A0AA88L6Q0</accession>
<gene>
    <name evidence="1" type="ORF">QYM36_009047</name>
</gene>
<dbReference type="AlphaFoldDB" id="A0AA88L6Q0"/>
<dbReference type="Proteomes" id="UP001187531">
    <property type="component" value="Unassembled WGS sequence"/>
</dbReference>
<proteinExistence type="predicted"/>
<sequence>MYSNLLLARTKLSSLISGKIFQTSKVAKAPLTVQHLFISNTLVDKFNALAHQNLTTEKKHYTTKDSVKDDVVKSIKQHLLEKTKHLPISETQGLPFDLRLAIKKRVELTVEVSDHLANGSGGTVQALSDSIIWILFKDKHAGEITRNNFKSGFPNKILRDWTPIFRTVRMFRITKEEGTEIERFKFPLRPSSPNTVHKAQGDKSAEVAIDLTCSREFPHVYYVS</sequence>
<keyword evidence="2" id="KW-1185">Reference proteome</keyword>
<organism evidence="1 2">
    <name type="scientific">Artemia franciscana</name>
    <name type="common">Brine shrimp</name>
    <name type="synonym">Artemia sanfranciscana</name>
    <dbReference type="NCBI Taxonomy" id="6661"/>
    <lineage>
        <taxon>Eukaryota</taxon>
        <taxon>Metazoa</taxon>
        <taxon>Ecdysozoa</taxon>
        <taxon>Arthropoda</taxon>
        <taxon>Crustacea</taxon>
        <taxon>Branchiopoda</taxon>
        <taxon>Anostraca</taxon>
        <taxon>Artemiidae</taxon>
        <taxon>Artemia</taxon>
    </lineage>
</organism>
<reference evidence="1" key="1">
    <citation type="submission" date="2023-07" db="EMBL/GenBank/DDBJ databases">
        <title>Chromosome-level genome assembly of Artemia franciscana.</title>
        <authorList>
            <person name="Jo E."/>
        </authorList>
    </citation>
    <scope>NUCLEOTIDE SEQUENCE</scope>
    <source>
        <tissue evidence="1">Whole body</tissue>
    </source>
</reference>
<comment type="caution">
    <text evidence="1">The sequence shown here is derived from an EMBL/GenBank/DDBJ whole genome shotgun (WGS) entry which is preliminary data.</text>
</comment>
<evidence type="ECO:0000313" key="1">
    <source>
        <dbReference type="EMBL" id="KAK2714686.1"/>
    </source>
</evidence>